<evidence type="ECO:0000256" key="1">
    <source>
        <dbReference type="SAM" id="Phobius"/>
    </source>
</evidence>
<feature type="transmembrane region" description="Helical" evidence="1">
    <location>
        <begin position="83"/>
        <end position="102"/>
    </location>
</feature>
<dbReference type="AlphaFoldDB" id="A0A158JET9"/>
<feature type="transmembrane region" description="Helical" evidence="1">
    <location>
        <begin position="36"/>
        <end position="52"/>
    </location>
</feature>
<dbReference type="Proteomes" id="UP000054683">
    <property type="component" value="Unassembled WGS sequence"/>
</dbReference>
<keyword evidence="1" id="KW-0812">Transmembrane</keyword>
<reference evidence="2 3" key="1">
    <citation type="submission" date="2016-01" db="EMBL/GenBank/DDBJ databases">
        <authorList>
            <person name="Oliw E.H."/>
        </authorList>
    </citation>
    <scope>NUCLEOTIDE SEQUENCE [LARGE SCALE GENOMIC DNA]</scope>
    <source>
        <strain evidence="2">LMG 27134</strain>
    </source>
</reference>
<keyword evidence="1" id="KW-1133">Transmembrane helix</keyword>
<evidence type="ECO:0000313" key="3">
    <source>
        <dbReference type="Proteomes" id="UP000054683"/>
    </source>
</evidence>
<feature type="transmembrane region" description="Helical" evidence="1">
    <location>
        <begin position="114"/>
        <end position="138"/>
    </location>
</feature>
<evidence type="ECO:0000313" key="2">
    <source>
        <dbReference type="EMBL" id="SAL67366.1"/>
    </source>
</evidence>
<dbReference type="OrthoDB" id="9951439at2"/>
<protein>
    <submittedName>
        <fullName evidence="2">Uncharacterized protein</fullName>
    </submittedName>
</protein>
<feature type="transmembrane region" description="Helical" evidence="1">
    <location>
        <begin position="59"/>
        <end position="77"/>
    </location>
</feature>
<sequence>MNRVSSIVFLGAALIYMLFIDVHCTPHDTYFWGNPAVWWMPQVFALCVALLFKPPLGLLGGVALAYGTFALFAHVWGNLMMGWAGYWICMLGACTGVVVAAIRAMIRTTPRAEIAAIDGFCFVGAGVAINALILRLLFY</sequence>
<name>A0A158JET9_9BURK</name>
<accession>A0A158JET9</accession>
<gene>
    <name evidence="2" type="ORF">AWB69_07723</name>
</gene>
<dbReference type="RefSeq" id="WP_062091856.1">
    <property type="nucleotide sequence ID" value="NZ_FCOK02000084.1"/>
</dbReference>
<proteinExistence type="predicted"/>
<keyword evidence="1" id="KW-0472">Membrane</keyword>
<dbReference type="EMBL" id="FCOK02000084">
    <property type="protein sequence ID" value="SAL67366.1"/>
    <property type="molecule type" value="Genomic_DNA"/>
</dbReference>
<organism evidence="2 3">
    <name type="scientific">Caballeronia udeis</name>
    <dbReference type="NCBI Taxonomy" id="1232866"/>
    <lineage>
        <taxon>Bacteria</taxon>
        <taxon>Pseudomonadati</taxon>
        <taxon>Pseudomonadota</taxon>
        <taxon>Betaproteobacteria</taxon>
        <taxon>Burkholderiales</taxon>
        <taxon>Burkholderiaceae</taxon>
        <taxon>Caballeronia</taxon>
    </lineage>
</organism>